<evidence type="ECO:0000313" key="2">
    <source>
        <dbReference type="EMBL" id="CCF99906.1"/>
    </source>
</evidence>
<dbReference type="Pfam" id="PF04069">
    <property type="entry name" value="OpuAC"/>
    <property type="match status" value="1"/>
</dbReference>
<gene>
    <name evidence="2" type="ORF">VIS_S3CCB20005</name>
</gene>
<name>H6RFU5_9BACT</name>
<dbReference type="EMBL" id="FO117593">
    <property type="protein sequence ID" value="CCF99906.1"/>
    <property type="molecule type" value="Genomic_DNA"/>
</dbReference>
<accession>H6RFU5</accession>
<dbReference type="Gene3D" id="3.40.190.100">
    <property type="entry name" value="Glycine betaine-binding periplasmic protein, domain 2"/>
    <property type="match status" value="1"/>
</dbReference>
<dbReference type="SUPFAM" id="SSF53850">
    <property type="entry name" value="Periplasmic binding protein-like II"/>
    <property type="match status" value="1"/>
</dbReference>
<proteinExistence type="predicted"/>
<protein>
    <submittedName>
        <fullName evidence="2">Substrate-binding region of ABC-type glycine betaine transport system</fullName>
    </submittedName>
</protein>
<feature type="domain" description="ABC-type glycine betaine transport system substrate-binding" evidence="1">
    <location>
        <begin position="3"/>
        <end position="211"/>
    </location>
</feature>
<reference evidence="2" key="1">
    <citation type="journal article" date="2012" name="Environ. Microbiol.">
        <title>Genomic content of uncultured Bacteroidetes from contrasting oceanic provinces in the North Atlantic Ocean.</title>
        <authorList>
            <person name="Gomez-Pereira P.R."/>
            <person name="Schuler M."/>
            <person name="Fuchs B.M."/>
            <person name="Bennke C."/>
            <person name="Teeling H."/>
            <person name="Waldmann J."/>
            <person name="Richter M."/>
            <person name="Barbe V."/>
            <person name="Bataille E."/>
            <person name="Glockner F.O."/>
            <person name="Amann R."/>
        </authorList>
    </citation>
    <scope>NUCLEOTIDE SEQUENCE</scope>
</reference>
<dbReference type="GO" id="GO:0043190">
    <property type="term" value="C:ATP-binding cassette (ABC) transporter complex"/>
    <property type="evidence" value="ECO:0007669"/>
    <property type="project" value="InterPro"/>
</dbReference>
<dbReference type="AlphaFoldDB" id="H6RFU5"/>
<reference evidence="2" key="2">
    <citation type="submission" date="2012-02" db="EMBL/GenBank/DDBJ databases">
        <authorList>
            <person name="Genoscope - CEA"/>
        </authorList>
    </citation>
    <scope>NUCLEOTIDE SEQUENCE</scope>
</reference>
<dbReference type="GO" id="GO:0022857">
    <property type="term" value="F:transmembrane transporter activity"/>
    <property type="evidence" value="ECO:0007669"/>
    <property type="project" value="InterPro"/>
</dbReference>
<organism evidence="2">
    <name type="scientific">uncultured Flavobacteriia bacterium</name>
    <dbReference type="NCBI Taxonomy" id="212695"/>
    <lineage>
        <taxon>Bacteria</taxon>
        <taxon>Pseudomonadati</taxon>
        <taxon>Bacteroidota</taxon>
        <taxon>Flavobacteriia</taxon>
        <taxon>environmental samples</taxon>
    </lineage>
</organism>
<evidence type="ECO:0000259" key="1">
    <source>
        <dbReference type="Pfam" id="PF04069"/>
    </source>
</evidence>
<dbReference type="InterPro" id="IPR007210">
    <property type="entry name" value="ABC_Gly_betaine_transp_sub-bd"/>
</dbReference>
<sequence>MKNFGIEKIFVEMKQGDVDLFMAVWYDAHSIYLYEFGEVEDFGAVYEGCQLGWAVPAYSKFVNIGDLMSDPEAFNSTIFGIRKDAGVMLATKAVIQENKWSFEVKNLETQELSKQLQASKSQGKEFVTAAWTPDWKNAEYGLRFLVDTSGLFGKKDEIRKMGREGFAASFPEAHKIIEAIYMEDEQFSAFLNLVRDVRKPEKVEKIAKEWIVNNRSLVDEWLAAAKKQEAAL</sequence>
<dbReference type="Gene3D" id="3.40.190.10">
    <property type="entry name" value="Periplasmic binding protein-like II"/>
    <property type="match status" value="1"/>
</dbReference>